<evidence type="ECO:0000313" key="1">
    <source>
        <dbReference type="EMBL" id="KRZ52318.1"/>
    </source>
</evidence>
<reference evidence="1 2" key="1">
    <citation type="submission" date="2015-05" db="EMBL/GenBank/DDBJ databases">
        <title>Evolution of Trichinella species and genotypes.</title>
        <authorList>
            <person name="Korhonen P.K."/>
            <person name="Edoardo P."/>
            <person name="Giuseppe L.R."/>
            <person name="Gasser R.B."/>
        </authorList>
    </citation>
    <scope>NUCLEOTIDE SEQUENCE [LARGE SCALE GENOMIC DNA]</scope>
    <source>
        <strain evidence="1">ISS10</strain>
    </source>
</reference>
<name>A0A0V1KZR0_9BILA</name>
<dbReference type="AlphaFoldDB" id="A0A0V1KZR0"/>
<keyword evidence="2" id="KW-1185">Reference proteome</keyword>
<dbReference type="EMBL" id="JYDW01000196">
    <property type="protein sequence ID" value="KRZ52318.1"/>
    <property type="molecule type" value="Genomic_DNA"/>
</dbReference>
<proteinExistence type="predicted"/>
<protein>
    <submittedName>
        <fullName evidence="1">Uncharacterized protein</fullName>
    </submittedName>
</protein>
<evidence type="ECO:0000313" key="2">
    <source>
        <dbReference type="Proteomes" id="UP000054721"/>
    </source>
</evidence>
<accession>A0A0V1KZR0</accession>
<comment type="caution">
    <text evidence="1">The sequence shown here is derived from an EMBL/GenBank/DDBJ whole genome shotgun (WGS) entry which is preliminary data.</text>
</comment>
<sequence length="110" mass="12668">MLCTTETYLSCKLEKEETAPNGLRVCKEENSGLAQIVEYRMQADIDNKLTIETSSNWNHSLKWLCIFFPSLFIMSNLTLNDWILNLVALSKTMQNEQRCSLHDNNCSCQT</sequence>
<gene>
    <name evidence="1" type="ORF">T02_3834</name>
</gene>
<dbReference type="OrthoDB" id="10398729at2759"/>
<dbReference type="Proteomes" id="UP000054721">
    <property type="component" value="Unassembled WGS sequence"/>
</dbReference>
<organism evidence="1 2">
    <name type="scientific">Trichinella nativa</name>
    <dbReference type="NCBI Taxonomy" id="6335"/>
    <lineage>
        <taxon>Eukaryota</taxon>
        <taxon>Metazoa</taxon>
        <taxon>Ecdysozoa</taxon>
        <taxon>Nematoda</taxon>
        <taxon>Enoplea</taxon>
        <taxon>Dorylaimia</taxon>
        <taxon>Trichinellida</taxon>
        <taxon>Trichinellidae</taxon>
        <taxon>Trichinella</taxon>
    </lineage>
</organism>